<feature type="binding site" evidence="5">
    <location>
        <position position="68"/>
    </location>
    <ligand>
        <name>S-adenosyl-L-methionine</name>
        <dbReference type="ChEBI" id="CHEBI:59789"/>
    </ligand>
</feature>
<comment type="caution">
    <text evidence="6">The sequence shown here is derived from an EMBL/GenBank/DDBJ whole genome shotgun (WGS) entry which is preliminary data.</text>
</comment>
<dbReference type="GO" id="GO:0008170">
    <property type="term" value="F:N-methyltransferase activity"/>
    <property type="evidence" value="ECO:0007669"/>
    <property type="project" value="TreeGrafter"/>
</dbReference>
<feature type="binding site" evidence="5">
    <location>
        <position position="89"/>
    </location>
    <ligand>
        <name>S-adenosyl-L-methionine</name>
        <dbReference type="ChEBI" id="CHEBI:59789"/>
    </ligand>
</feature>
<dbReference type="CDD" id="cd02440">
    <property type="entry name" value="AdoMet_MTases"/>
    <property type="match status" value="1"/>
</dbReference>
<dbReference type="FunFam" id="3.40.50.150:FF:000065">
    <property type="entry name" value="Phenylethanolamine N-methyltransferase"/>
    <property type="match status" value="1"/>
</dbReference>
<dbReference type="InterPro" id="IPR000940">
    <property type="entry name" value="NNMT_TEMT_trans"/>
</dbReference>
<dbReference type="SUPFAM" id="SSF53335">
    <property type="entry name" value="S-adenosyl-L-methionine-dependent methyltransferases"/>
    <property type="match status" value="1"/>
</dbReference>
<evidence type="ECO:0000256" key="4">
    <source>
        <dbReference type="ARBA" id="ARBA00022691"/>
    </source>
</evidence>
<evidence type="ECO:0000313" key="6">
    <source>
        <dbReference type="EMBL" id="DBA16245.1"/>
    </source>
</evidence>
<evidence type="ECO:0000256" key="5">
    <source>
        <dbReference type="PIRSR" id="PIRSR000384-1"/>
    </source>
</evidence>
<keyword evidence="3" id="KW-0808">Transferase</keyword>
<feature type="binding site" evidence="5">
    <location>
        <position position="84"/>
    </location>
    <ligand>
        <name>S-adenosyl-L-methionine</name>
        <dbReference type="ChEBI" id="CHEBI:59789"/>
    </ligand>
</feature>
<dbReference type="PANTHER" id="PTHR10867">
    <property type="entry name" value="NNMT/PNMT/TEMT FAMILY MEMBER"/>
    <property type="match status" value="1"/>
</dbReference>
<dbReference type="PANTHER" id="PTHR10867:SF32">
    <property type="entry name" value="NICOTINAMIDE N-METHYLTRANSFERASE"/>
    <property type="match status" value="1"/>
</dbReference>
<protein>
    <recommendedName>
        <fullName evidence="8">Indolethylamine N-methyltransferase-like</fullName>
    </recommendedName>
</protein>
<reference evidence="6" key="1">
    <citation type="thesis" date="2020" institute="ProQuest LLC" country="789 East Eisenhower Parkway, Ann Arbor, MI, USA">
        <title>Comparative Genomics and Chromosome Evolution.</title>
        <authorList>
            <person name="Mudd A.B."/>
        </authorList>
    </citation>
    <scope>NUCLEOTIDE SEQUENCE</scope>
    <source>
        <strain evidence="6">1538</strain>
        <tissue evidence="6">Blood</tissue>
    </source>
</reference>
<name>A0AAV2ZXM4_PYXAD</name>
<dbReference type="GO" id="GO:0032259">
    <property type="term" value="P:methylation"/>
    <property type="evidence" value="ECO:0007669"/>
    <property type="project" value="UniProtKB-KW"/>
</dbReference>
<feature type="binding site" evidence="5">
    <location>
        <position position="25"/>
    </location>
    <ligand>
        <name>S-adenosyl-L-methionine</name>
        <dbReference type="ChEBI" id="CHEBI:59789"/>
    </ligand>
</feature>
<dbReference type="PIRSF" id="PIRSF000384">
    <property type="entry name" value="PNMTase"/>
    <property type="match status" value="1"/>
</dbReference>
<dbReference type="GO" id="GO:0005829">
    <property type="term" value="C:cytosol"/>
    <property type="evidence" value="ECO:0007669"/>
    <property type="project" value="TreeGrafter"/>
</dbReference>
<proteinExistence type="inferred from homology"/>
<dbReference type="Gene3D" id="3.40.50.150">
    <property type="entry name" value="Vaccinia Virus protein VP39"/>
    <property type="match status" value="1"/>
</dbReference>
<keyword evidence="4 5" id="KW-0949">S-adenosyl-L-methionine</keyword>
<feature type="binding site" evidence="5">
    <location>
        <begin position="143"/>
        <end position="144"/>
    </location>
    <ligand>
        <name>S-adenosyl-L-methionine</name>
        <dbReference type="ChEBI" id="CHEBI:59789"/>
    </ligand>
</feature>
<dbReference type="InterPro" id="IPR029063">
    <property type="entry name" value="SAM-dependent_MTases_sf"/>
</dbReference>
<dbReference type="Proteomes" id="UP001181693">
    <property type="component" value="Unassembled WGS sequence"/>
</dbReference>
<dbReference type="EMBL" id="DYDO01000011">
    <property type="protein sequence ID" value="DBA16245.1"/>
    <property type="molecule type" value="Genomic_DNA"/>
</dbReference>
<comment type="similarity">
    <text evidence="1">Belongs to the class I-like SAM-binding methyltransferase superfamily. NNMT/PNMT/TEMT family.</text>
</comment>
<evidence type="ECO:0000256" key="3">
    <source>
        <dbReference type="ARBA" id="ARBA00022679"/>
    </source>
</evidence>
<organism evidence="6 7">
    <name type="scientific">Pyxicephalus adspersus</name>
    <name type="common">African bullfrog</name>
    <dbReference type="NCBI Taxonomy" id="30357"/>
    <lineage>
        <taxon>Eukaryota</taxon>
        <taxon>Metazoa</taxon>
        <taxon>Chordata</taxon>
        <taxon>Craniata</taxon>
        <taxon>Vertebrata</taxon>
        <taxon>Euteleostomi</taxon>
        <taxon>Amphibia</taxon>
        <taxon>Batrachia</taxon>
        <taxon>Anura</taxon>
        <taxon>Neobatrachia</taxon>
        <taxon>Ranoidea</taxon>
        <taxon>Pyxicephalidae</taxon>
        <taxon>Pyxicephalinae</taxon>
        <taxon>Pyxicephalus</taxon>
    </lineage>
</organism>
<evidence type="ECO:0000256" key="1">
    <source>
        <dbReference type="ARBA" id="ARBA00007996"/>
    </source>
</evidence>
<dbReference type="InterPro" id="IPR053384">
    <property type="entry name" value="SAM-dep_methyltransferase"/>
</dbReference>
<dbReference type="NCBIfam" id="NF041360">
    <property type="entry name" value="GntF_guanitoxin"/>
    <property type="match status" value="1"/>
</dbReference>
<gene>
    <name evidence="6" type="ORF">GDO54_003657</name>
</gene>
<dbReference type="AlphaFoldDB" id="A0AAV2ZXM4"/>
<evidence type="ECO:0008006" key="8">
    <source>
        <dbReference type="Google" id="ProtNLM"/>
    </source>
</evidence>
<dbReference type="GO" id="GO:0008757">
    <property type="term" value="F:S-adenosylmethionine-dependent methyltransferase activity"/>
    <property type="evidence" value="ECO:0007669"/>
    <property type="project" value="UniProtKB-ARBA"/>
</dbReference>
<keyword evidence="2" id="KW-0489">Methyltransferase</keyword>
<evidence type="ECO:0000313" key="7">
    <source>
        <dbReference type="Proteomes" id="UP001181693"/>
    </source>
</evidence>
<evidence type="ECO:0000256" key="2">
    <source>
        <dbReference type="ARBA" id="ARBA00022603"/>
    </source>
</evidence>
<dbReference type="Pfam" id="PF01234">
    <property type="entry name" value="NNMT_PNMT_TEMT"/>
    <property type="match status" value="1"/>
</dbReference>
<sequence length="268" mass="30442">MATPYTPSQTYIDEFNSVDYFKTYYHPEEGTLTGDWLNFVLQNLHGTFTSGGVKGDILIDFGAGPTIYHLLSACEAFNNIITSDFLEQNRAQLQKWLRNDSDALDWTPIVKFVCELEGNSDSETCKKKEEKLRRTVTKVVKCDALKKNPYESVEMPQADCLISCLCLEAPCKDVESFTNALRNLKVFLKPGGHIIIQSVLNCTYYYVGQKRFSCLTISKEDLEAAFKEAGYEIVKLKVVPYTQKPRIDISDYKGFYFVHARKPSAKGK</sequence>
<dbReference type="PROSITE" id="PS51681">
    <property type="entry name" value="SAM_MT_NNMT_PNMT_TEMT"/>
    <property type="match status" value="1"/>
</dbReference>
<feature type="binding site" evidence="5">
    <location>
        <begin position="62"/>
        <end position="63"/>
    </location>
    <ligand>
        <name>S-adenosyl-L-methionine</name>
        <dbReference type="ChEBI" id="CHEBI:59789"/>
    </ligand>
</feature>
<feature type="binding site" evidence="5">
    <location>
        <position position="20"/>
    </location>
    <ligand>
        <name>S-adenosyl-L-methionine</name>
        <dbReference type="ChEBI" id="CHEBI:59789"/>
    </ligand>
</feature>
<accession>A0AAV2ZXM4</accession>
<keyword evidence="7" id="KW-1185">Reference proteome</keyword>